<evidence type="ECO:0000256" key="2">
    <source>
        <dbReference type="ARBA" id="ARBA00022842"/>
    </source>
</evidence>
<evidence type="ECO:0000313" key="4">
    <source>
        <dbReference type="Proteomes" id="UP000176614"/>
    </source>
</evidence>
<dbReference type="CDD" id="cd01427">
    <property type="entry name" value="HAD_like"/>
    <property type="match status" value="1"/>
</dbReference>
<dbReference type="Pfam" id="PF00702">
    <property type="entry name" value="Hydrolase"/>
    <property type="match status" value="1"/>
</dbReference>
<gene>
    <name evidence="3" type="ORF">A2264_03080</name>
</gene>
<keyword evidence="1" id="KW-0378">Hydrolase</keyword>
<accession>A0A1F4VYU0</accession>
<organism evidence="3 4">
    <name type="scientific">candidate division WWE3 bacterium RIFOXYA2_FULL_46_9</name>
    <dbReference type="NCBI Taxonomy" id="1802636"/>
    <lineage>
        <taxon>Bacteria</taxon>
        <taxon>Katanobacteria</taxon>
    </lineage>
</organism>
<evidence type="ECO:0000256" key="1">
    <source>
        <dbReference type="ARBA" id="ARBA00022801"/>
    </source>
</evidence>
<dbReference type="InterPro" id="IPR051400">
    <property type="entry name" value="HAD-like_hydrolase"/>
</dbReference>
<proteinExistence type="predicted"/>
<evidence type="ECO:0000313" key="3">
    <source>
        <dbReference type="EMBL" id="OGC62245.1"/>
    </source>
</evidence>
<dbReference type="AlphaFoldDB" id="A0A1F4VYU0"/>
<keyword evidence="2" id="KW-0460">Magnesium</keyword>
<dbReference type="EMBL" id="MEVT01000022">
    <property type="protein sequence ID" value="OGC62245.1"/>
    <property type="molecule type" value="Genomic_DNA"/>
</dbReference>
<evidence type="ECO:0008006" key="5">
    <source>
        <dbReference type="Google" id="ProtNLM"/>
    </source>
</evidence>
<dbReference type="PANTHER" id="PTHR46470">
    <property type="entry name" value="N-ACYLNEURAMINATE-9-PHOSPHATASE"/>
    <property type="match status" value="1"/>
</dbReference>
<dbReference type="SFLD" id="SFLDS00003">
    <property type="entry name" value="Haloacid_Dehalogenase"/>
    <property type="match status" value="1"/>
</dbReference>
<comment type="caution">
    <text evidence="3">The sequence shown here is derived from an EMBL/GenBank/DDBJ whole genome shotgun (WGS) entry which is preliminary data.</text>
</comment>
<sequence>MGTPWVRIVRAWAKKYGIKAILFDLDDTLIKVRELFYKRMDESIDFICSWYPKLDKEQLKKRQGEINTELFFQYSVDPKRWVATYKQLQAEFPGVSSEIWKEALRIVFLVYTDIPEVFEGAVEVLTLLQQAGITCVLVTHASIEWTAFKLEVTGLGVFFDHVVCISPAEFKTLEAWVSGAKAARVSVEEVAAIGDNLKGDIESARKAGIKLLFWIKNKEAWSVYLSGTVPEGTLVIGEIGEFLKCLA</sequence>
<name>A0A1F4VYU0_UNCKA</name>
<dbReference type="GO" id="GO:0016787">
    <property type="term" value="F:hydrolase activity"/>
    <property type="evidence" value="ECO:0007669"/>
    <property type="project" value="UniProtKB-KW"/>
</dbReference>
<dbReference type="SUPFAM" id="SSF56784">
    <property type="entry name" value="HAD-like"/>
    <property type="match status" value="1"/>
</dbReference>
<dbReference type="Proteomes" id="UP000176614">
    <property type="component" value="Unassembled WGS sequence"/>
</dbReference>
<dbReference type="InterPro" id="IPR036412">
    <property type="entry name" value="HAD-like_sf"/>
</dbReference>
<dbReference type="InterPro" id="IPR023214">
    <property type="entry name" value="HAD_sf"/>
</dbReference>
<dbReference type="Gene3D" id="3.40.50.1000">
    <property type="entry name" value="HAD superfamily/HAD-like"/>
    <property type="match status" value="1"/>
</dbReference>
<dbReference type="Gene3D" id="1.20.120.710">
    <property type="entry name" value="Haloacid dehalogenase hydrolase-like domain"/>
    <property type="match status" value="1"/>
</dbReference>
<dbReference type="SFLD" id="SFLDG01129">
    <property type="entry name" value="C1.5:_HAD__Beta-PGM__Phosphata"/>
    <property type="match status" value="1"/>
</dbReference>
<protein>
    <recommendedName>
        <fullName evidence="5">HAD family hydrolase</fullName>
    </recommendedName>
</protein>
<reference evidence="3 4" key="1">
    <citation type="journal article" date="2016" name="Nat. Commun.">
        <title>Thousands of microbial genomes shed light on interconnected biogeochemical processes in an aquifer system.</title>
        <authorList>
            <person name="Anantharaman K."/>
            <person name="Brown C.T."/>
            <person name="Hug L.A."/>
            <person name="Sharon I."/>
            <person name="Castelle C.J."/>
            <person name="Probst A.J."/>
            <person name="Thomas B.C."/>
            <person name="Singh A."/>
            <person name="Wilkins M.J."/>
            <person name="Karaoz U."/>
            <person name="Brodie E.L."/>
            <person name="Williams K.H."/>
            <person name="Hubbard S.S."/>
            <person name="Banfield J.F."/>
        </authorList>
    </citation>
    <scope>NUCLEOTIDE SEQUENCE [LARGE SCALE GENOMIC DNA]</scope>
</reference>